<dbReference type="Proteomes" id="UP000184240">
    <property type="component" value="Unassembled WGS sequence"/>
</dbReference>
<feature type="transmembrane region" description="Helical" evidence="6">
    <location>
        <begin position="231"/>
        <end position="254"/>
    </location>
</feature>
<evidence type="ECO:0000256" key="6">
    <source>
        <dbReference type="SAM" id="Phobius"/>
    </source>
</evidence>
<dbReference type="PANTHER" id="PTHR30566:SF25">
    <property type="entry name" value="INNER MEMBRANE PROTEIN"/>
    <property type="match status" value="1"/>
</dbReference>
<evidence type="ECO:0000313" key="11">
    <source>
        <dbReference type="Proteomes" id="UP000184240"/>
    </source>
</evidence>
<dbReference type="InterPro" id="IPR006685">
    <property type="entry name" value="MscS_channel_2nd"/>
</dbReference>
<protein>
    <submittedName>
        <fullName evidence="10">Small-conductance mechanosensitive channel</fullName>
    </submittedName>
</protein>
<evidence type="ECO:0000256" key="1">
    <source>
        <dbReference type="ARBA" id="ARBA00004651"/>
    </source>
</evidence>
<keyword evidence="4 6" id="KW-1133">Transmembrane helix</keyword>
<dbReference type="RefSeq" id="WP_072982206.1">
    <property type="nucleotide sequence ID" value="NZ_FQXT01000003.1"/>
</dbReference>
<dbReference type="EMBL" id="FQXT01000003">
    <property type="protein sequence ID" value="SHI02862.1"/>
    <property type="molecule type" value="Genomic_DNA"/>
</dbReference>
<feature type="transmembrane region" description="Helical" evidence="6">
    <location>
        <begin position="357"/>
        <end position="378"/>
    </location>
</feature>
<dbReference type="GO" id="GO:0005886">
    <property type="term" value="C:plasma membrane"/>
    <property type="evidence" value="ECO:0007669"/>
    <property type="project" value="UniProtKB-SubCell"/>
</dbReference>
<reference evidence="10" key="2">
    <citation type="submission" date="2016-11" db="EMBL/GenBank/DDBJ databases">
        <authorList>
            <person name="Jaros S."/>
            <person name="Januszkiewicz K."/>
            <person name="Wedrychowicz H."/>
        </authorList>
    </citation>
    <scope>NUCLEOTIDE SEQUENCE [LARGE SCALE GENOMIC DNA]</scope>
    <source>
        <strain evidence="10">DSM 19859</strain>
    </source>
</reference>
<keyword evidence="7" id="KW-0732">Signal</keyword>
<feature type="signal peptide" evidence="7">
    <location>
        <begin position="1"/>
        <end position="20"/>
    </location>
</feature>
<evidence type="ECO:0000256" key="3">
    <source>
        <dbReference type="ARBA" id="ARBA00022692"/>
    </source>
</evidence>
<feature type="chain" id="PRO_5012274246" evidence="7">
    <location>
        <begin position="21"/>
        <end position="590"/>
    </location>
</feature>
<keyword evidence="12" id="KW-1185">Reference proteome</keyword>
<name>A0A1M5XT29_9FLAO</name>
<gene>
    <name evidence="9" type="ORF">DSM01_990</name>
    <name evidence="10" type="ORF">SAMN04487999_1695</name>
</gene>
<evidence type="ECO:0000256" key="2">
    <source>
        <dbReference type="ARBA" id="ARBA00022475"/>
    </source>
</evidence>
<feature type="domain" description="Mechanosensitive ion channel MscS" evidence="8">
    <location>
        <begin position="406"/>
        <end position="471"/>
    </location>
</feature>
<dbReference type="InterPro" id="IPR010920">
    <property type="entry name" value="LSM_dom_sf"/>
</dbReference>
<keyword evidence="2" id="KW-1003">Cell membrane</keyword>
<organism evidence="10 11">
    <name type="scientific">Leeuwenhoekiella palythoae</name>
    <dbReference type="NCBI Taxonomy" id="573501"/>
    <lineage>
        <taxon>Bacteria</taxon>
        <taxon>Pseudomonadati</taxon>
        <taxon>Bacteroidota</taxon>
        <taxon>Flavobacteriia</taxon>
        <taxon>Flavobacteriales</taxon>
        <taxon>Flavobacteriaceae</taxon>
        <taxon>Leeuwenhoekiella</taxon>
    </lineage>
</organism>
<reference evidence="9 12" key="3">
    <citation type="submission" date="2018-07" db="EMBL/GenBank/DDBJ databases">
        <title>Leeuwenhoekiella genomics.</title>
        <authorList>
            <person name="Tahon G."/>
            <person name="Willems A."/>
        </authorList>
    </citation>
    <scope>NUCLEOTIDE SEQUENCE [LARGE SCALE GENOMIC DNA]</scope>
    <source>
        <strain evidence="9 12">LMG 24856</strain>
    </source>
</reference>
<dbReference type="InterPro" id="IPR023408">
    <property type="entry name" value="MscS_beta-dom_sf"/>
</dbReference>
<sequence length="590" mass="66867">MKANHILLLFILLLNFKGFAQDSTNAKSGANLPDSEATVPEDGAFLPNAIQEYNEAYYVINRLNMPNGLPPNKLNFQSPQATLEHFISSARNNNFKEASYALNFNLLPNNLTQEEASTLAEKLYFVLNQRVKIDWGGLSDRPDGQIDISTTTNQAIAGKPMRSIVFGEIDLEGKDVVLRLQRVKYKEFGAFWLISSNTVENIDGLYETYGPRELDRMMPDWARVRFLNMPVWKVVGTFILIVLSYFLGKVSLIFFRRLFRKSEKAWVNTIAKRLATPAGWAIGVIFFYIALNKLISFGGTFASTLYAILLIAVILSITWFIMRFIDSFMVYVAETKIGDANPEENNEARMMMTYISVARRVITFVVIIVGISVILSQFRSLEKLGISLIASAGLATVILGVAAQSTLGNIIAGIQIAITRPARIGDTVIIEDDWGYVEDIRFTYMVVRTWDLRRLVVPLKNIISNTFENWSMTSAHQVRPIILYADYEIDVDLVRNKFEELLEAEEDWDRDTPPTVQVVGVTENALELRALCSSKDASTTWDLHCRLREKLIKYICSLENGKHLSKSRIQFENKLPIEKSKTTKESDKEK</sequence>
<dbReference type="AlphaFoldDB" id="A0A1M5XT29"/>
<evidence type="ECO:0000256" key="4">
    <source>
        <dbReference type="ARBA" id="ARBA00022989"/>
    </source>
</evidence>
<dbReference type="OrthoDB" id="9792218at2"/>
<evidence type="ECO:0000256" key="5">
    <source>
        <dbReference type="ARBA" id="ARBA00023136"/>
    </source>
</evidence>
<dbReference type="STRING" id="573501.SAMN04487999_1695"/>
<dbReference type="EMBL" id="QOVN01000002">
    <property type="protein sequence ID" value="RXG30240.1"/>
    <property type="molecule type" value="Genomic_DNA"/>
</dbReference>
<dbReference type="Gene3D" id="2.30.30.60">
    <property type="match status" value="1"/>
</dbReference>
<dbReference type="Pfam" id="PF00924">
    <property type="entry name" value="MS_channel_2nd"/>
    <property type="match status" value="1"/>
</dbReference>
<keyword evidence="3 6" id="KW-0812">Transmembrane</keyword>
<dbReference type="Proteomes" id="UP000290037">
    <property type="component" value="Unassembled WGS sequence"/>
</dbReference>
<evidence type="ECO:0000313" key="10">
    <source>
        <dbReference type="EMBL" id="SHI02862.1"/>
    </source>
</evidence>
<feature type="transmembrane region" description="Helical" evidence="6">
    <location>
        <begin position="384"/>
        <end position="403"/>
    </location>
</feature>
<evidence type="ECO:0000313" key="9">
    <source>
        <dbReference type="EMBL" id="RXG30240.1"/>
    </source>
</evidence>
<keyword evidence="5 6" id="KW-0472">Membrane</keyword>
<evidence type="ECO:0000256" key="7">
    <source>
        <dbReference type="SAM" id="SignalP"/>
    </source>
</evidence>
<accession>A0A1M5XT29</accession>
<comment type="subcellular location">
    <subcellularLocation>
        <location evidence="1">Cell membrane</location>
        <topology evidence="1">Multi-pass membrane protein</topology>
    </subcellularLocation>
</comment>
<dbReference type="SUPFAM" id="SSF82689">
    <property type="entry name" value="Mechanosensitive channel protein MscS (YggB), C-terminal domain"/>
    <property type="match status" value="1"/>
</dbReference>
<dbReference type="GO" id="GO:0008381">
    <property type="term" value="F:mechanosensitive monoatomic ion channel activity"/>
    <property type="evidence" value="ECO:0007669"/>
    <property type="project" value="UniProtKB-ARBA"/>
</dbReference>
<dbReference type="SUPFAM" id="SSF50182">
    <property type="entry name" value="Sm-like ribonucleoproteins"/>
    <property type="match status" value="1"/>
</dbReference>
<dbReference type="InterPro" id="IPR011066">
    <property type="entry name" value="MscS_channel_C_sf"/>
</dbReference>
<feature type="transmembrane region" description="Helical" evidence="6">
    <location>
        <begin position="274"/>
        <end position="291"/>
    </location>
</feature>
<evidence type="ECO:0000313" key="12">
    <source>
        <dbReference type="Proteomes" id="UP000290037"/>
    </source>
</evidence>
<proteinExistence type="predicted"/>
<dbReference type="Gene3D" id="1.10.287.1260">
    <property type="match status" value="1"/>
</dbReference>
<reference evidence="11" key="1">
    <citation type="submission" date="2016-11" db="EMBL/GenBank/DDBJ databases">
        <authorList>
            <person name="Varghese N."/>
            <person name="Submissions S."/>
        </authorList>
    </citation>
    <scope>NUCLEOTIDE SEQUENCE [LARGE SCALE GENOMIC DNA]</scope>
    <source>
        <strain evidence="11">DSM 19859</strain>
    </source>
</reference>
<feature type="transmembrane region" description="Helical" evidence="6">
    <location>
        <begin position="303"/>
        <end position="322"/>
    </location>
</feature>
<dbReference type="PANTHER" id="PTHR30566">
    <property type="entry name" value="YNAI-RELATED MECHANOSENSITIVE ION CHANNEL"/>
    <property type="match status" value="1"/>
</dbReference>
<evidence type="ECO:0000259" key="8">
    <source>
        <dbReference type="Pfam" id="PF00924"/>
    </source>
</evidence>